<evidence type="ECO:0000256" key="1">
    <source>
        <dbReference type="SAM" id="MobiDB-lite"/>
    </source>
</evidence>
<name>A0A930VHG4_9ACTN</name>
<keyword evidence="3" id="KW-1185">Reference proteome</keyword>
<accession>A0A930VHG4</accession>
<evidence type="ECO:0000313" key="3">
    <source>
        <dbReference type="Proteomes" id="UP000640489"/>
    </source>
</evidence>
<feature type="region of interest" description="Disordered" evidence="1">
    <location>
        <begin position="56"/>
        <end position="75"/>
    </location>
</feature>
<reference evidence="2" key="1">
    <citation type="submission" date="2020-11" db="EMBL/GenBank/DDBJ databases">
        <title>Nocardioides sp. nov., isolated from Soil of Cynanchum wilfordii Hemsley rhizosphere.</title>
        <authorList>
            <person name="Lee J.-S."/>
            <person name="Suh M.K."/>
            <person name="Kim J.-S."/>
        </authorList>
    </citation>
    <scope>NUCLEOTIDE SEQUENCE</scope>
    <source>
        <strain evidence="2">KCTC 19275</strain>
    </source>
</reference>
<gene>
    <name evidence="2" type="ORF">ISU07_16060</name>
</gene>
<organism evidence="2 3">
    <name type="scientific">Nocardioides islandensis</name>
    <dbReference type="NCBI Taxonomy" id="433663"/>
    <lineage>
        <taxon>Bacteria</taxon>
        <taxon>Bacillati</taxon>
        <taxon>Actinomycetota</taxon>
        <taxon>Actinomycetes</taxon>
        <taxon>Propionibacteriales</taxon>
        <taxon>Nocardioidaceae</taxon>
        <taxon>Nocardioides</taxon>
    </lineage>
</organism>
<sequence length="126" mass="13825">MSGSKSGSVRREESARQALAALGSHRSDQQQLSIQCRHAHHVAAVYRTEAGPVYVARTGPHGHGRKDFIDSGRHGGHGGEEYVDLLTEAPSVDEELPAWCDCGPRILLRRDVLRHVAARRGTVRLE</sequence>
<comment type="caution">
    <text evidence="2">The sequence shown here is derived from an EMBL/GenBank/DDBJ whole genome shotgun (WGS) entry which is preliminary data.</text>
</comment>
<dbReference type="RefSeq" id="WP_194707831.1">
    <property type="nucleotide sequence ID" value="NZ_JADKPN010000010.1"/>
</dbReference>
<feature type="compositionally biased region" description="Basic and acidic residues" evidence="1">
    <location>
        <begin position="65"/>
        <end position="75"/>
    </location>
</feature>
<dbReference type="EMBL" id="JADKPN010000010">
    <property type="protein sequence ID" value="MBF4764646.1"/>
    <property type="molecule type" value="Genomic_DNA"/>
</dbReference>
<proteinExistence type="predicted"/>
<evidence type="ECO:0000313" key="2">
    <source>
        <dbReference type="EMBL" id="MBF4764646.1"/>
    </source>
</evidence>
<protein>
    <submittedName>
        <fullName evidence="2">Uncharacterized protein</fullName>
    </submittedName>
</protein>
<dbReference type="Proteomes" id="UP000640489">
    <property type="component" value="Unassembled WGS sequence"/>
</dbReference>
<feature type="region of interest" description="Disordered" evidence="1">
    <location>
        <begin position="1"/>
        <end position="33"/>
    </location>
</feature>
<dbReference type="AlphaFoldDB" id="A0A930VHG4"/>